<feature type="binding site" evidence="7">
    <location>
        <begin position="123"/>
        <end position="129"/>
    </location>
    <ligand>
        <name>ATP</name>
        <dbReference type="ChEBI" id="CHEBI:30616"/>
    </ligand>
</feature>
<feature type="domain" description="Mur ligase central" evidence="11">
    <location>
        <begin position="121"/>
        <end position="328"/>
    </location>
</feature>
<dbReference type="GO" id="GO:0009252">
    <property type="term" value="P:peptidoglycan biosynthetic process"/>
    <property type="evidence" value="ECO:0007669"/>
    <property type="project" value="UniProtKB-UniRule"/>
</dbReference>
<keyword evidence="3 7" id="KW-0133">Cell shape</keyword>
<dbReference type="Proteomes" id="UP000245790">
    <property type="component" value="Unassembled WGS sequence"/>
</dbReference>
<reference evidence="12 13" key="1">
    <citation type="submission" date="2018-05" db="EMBL/GenBank/DDBJ databases">
        <title>Genomic Encyclopedia of Type Strains, Phase IV (KMG-IV): sequencing the most valuable type-strain genomes for metagenomic binning, comparative biology and taxonomic classification.</title>
        <authorList>
            <person name="Goeker M."/>
        </authorList>
    </citation>
    <scope>NUCLEOTIDE SEQUENCE [LARGE SCALE GENOMIC DNA]</scope>
    <source>
        <strain evidence="12 13">DSM 25350</strain>
    </source>
</reference>
<feature type="short sequence motif" description="Meso-diaminopimelate recognition motif" evidence="7">
    <location>
        <begin position="424"/>
        <end position="427"/>
    </location>
</feature>
<evidence type="ECO:0000259" key="10">
    <source>
        <dbReference type="Pfam" id="PF02875"/>
    </source>
</evidence>
<keyword evidence="7 12" id="KW-0436">Ligase</keyword>
<comment type="pathway">
    <text evidence="7 8">Cell wall biogenesis; peptidoglycan biosynthesis.</text>
</comment>
<feature type="binding site" evidence="7">
    <location>
        <position position="164"/>
    </location>
    <ligand>
        <name>UDP-N-acetyl-alpha-D-muramoyl-L-alanyl-D-glutamate</name>
        <dbReference type="ChEBI" id="CHEBI:83900"/>
    </ligand>
</feature>
<dbReference type="InterPro" id="IPR000713">
    <property type="entry name" value="Mur_ligase_N"/>
</dbReference>
<dbReference type="PANTHER" id="PTHR23135">
    <property type="entry name" value="MUR LIGASE FAMILY MEMBER"/>
    <property type="match status" value="1"/>
</dbReference>
<dbReference type="Gene3D" id="3.40.1390.10">
    <property type="entry name" value="MurE/MurF, N-terminal domain"/>
    <property type="match status" value="1"/>
</dbReference>
<feature type="domain" description="Mur ligase C-terminal" evidence="10">
    <location>
        <begin position="351"/>
        <end position="477"/>
    </location>
</feature>
<dbReference type="GO" id="GO:0051301">
    <property type="term" value="P:cell division"/>
    <property type="evidence" value="ECO:0007669"/>
    <property type="project" value="UniProtKB-KW"/>
</dbReference>
<dbReference type="Pfam" id="PF02875">
    <property type="entry name" value="Mur_ligase_C"/>
    <property type="match status" value="1"/>
</dbReference>
<keyword evidence="7" id="KW-0963">Cytoplasm</keyword>
<dbReference type="NCBIfam" id="NF001126">
    <property type="entry name" value="PRK00139.1-4"/>
    <property type="match status" value="1"/>
</dbReference>
<comment type="cofactor">
    <cofactor evidence="7">
        <name>Mg(2+)</name>
        <dbReference type="ChEBI" id="CHEBI:18420"/>
    </cofactor>
</comment>
<dbReference type="AlphaFoldDB" id="A0A316FJJ8"/>
<comment type="PTM">
    <text evidence="7">Carboxylation is probably crucial for Mg(2+) binding and, consequently, for the gamma-phosphate positioning of ATP.</text>
</comment>
<dbReference type="GO" id="GO:0008360">
    <property type="term" value="P:regulation of cell shape"/>
    <property type="evidence" value="ECO:0007669"/>
    <property type="project" value="UniProtKB-KW"/>
</dbReference>
<evidence type="ECO:0000256" key="1">
    <source>
        <dbReference type="ARBA" id="ARBA00005898"/>
    </source>
</evidence>
<name>A0A316FJJ8_9GAMM</name>
<evidence type="ECO:0000256" key="2">
    <source>
        <dbReference type="ARBA" id="ARBA00022618"/>
    </source>
</evidence>
<feature type="binding site" evidence="7">
    <location>
        <position position="192"/>
    </location>
    <ligand>
        <name>UDP-N-acetyl-alpha-D-muramoyl-L-alanyl-D-glutamate</name>
        <dbReference type="ChEBI" id="CHEBI:83900"/>
    </ligand>
</feature>
<evidence type="ECO:0000256" key="8">
    <source>
        <dbReference type="RuleBase" id="RU004135"/>
    </source>
</evidence>
<feature type="binding site" evidence="7">
    <location>
        <position position="198"/>
    </location>
    <ligand>
        <name>UDP-N-acetyl-alpha-D-muramoyl-L-alanyl-D-glutamate</name>
        <dbReference type="ChEBI" id="CHEBI:83900"/>
    </ligand>
</feature>
<dbReference type="SUPFAM" id="SSF53244">
    <property type="entry name" value="MurD-like peptide ligases, peptide-binding domain"/>
    <property type="match status" value="1"/>
</dbReference>
<dbReference type="GO" id="GO:0008765">
    <property type="term" value="F:UDP-N-acetylmuramoylalanyl-D-glutamate-2,6-diaminopimelate ligase activity"/>
    <property type="evidence" value="ECO:0007669"/>
    <property type="project" value="UniProtKB-UniRule"/>
</dbReference>
<dbReference type="InterPro" id="IPR005761">
    <property type="entry name" value="UDP-N-AcMur-Glu-dNH2Pim_ligase"/>
</dbReference>
<evidence type="ECO:0000256" key="4">
    <source>
        <dbReference type="ARBA" id="ARBA00022984"/>
    </source>
</evidence>
<dbReference type="InterPro" id="IPR036565">
    <property type="entry name" value="Mur-like_cat_sf"/>
</dbReference>
<evidence type="ECO:0000256" key="3">
    <source>
        <dbReference type="ARBA" id="ARBA00022960"/>
    </source>
</evidence>
<evidence type="ECO:0000259" key="9">
    <source>
        <dbReference type="Pfam" id="PF01225"/>
    </source>
</evidence>
<feature type="binding site" evidence="7">
    <location>
        <begin position="165"/>
        <end position="166"/>
    </location>
    <ligand>
        <name>UDP-N-acetyl-alpha-D-muramoyl-L-alanyl-D-glutamate</name>
        <dbReference type="ChEBI" id="CHEBI:83900"/>
    </ligand>
</feature>
<comment type="caution">
    <text evidence="12">The sequence shown here is derived from an EMBL/GenBank/DDBJ whole genome shotgun (WGS) entry which is preliminary data.</text>
</comment>
<dbReference type="GO" id="GO:0005524">
    <property type="term" value="F:ATP binding"/>
    <property type="evidence" value="ECO:0007669"/>
    <property type="project" value="UniProtKB-UniRule"/>
</dbReference>
<dbReference type="RefSeq" id="WP_170115264.1">
    <property type="nucleotide sequence ID" value="NZ_QGGU01000010.1"/>
</dbReference>
<keyword evidence="5 7" id="KW-0131">Cell cycle</keyword>
<dbReference type="InterPro" id="IPR004101">
    <property type="entry name" value="Mur_ligase_C"/>
</dbReference>
<comment type="caution">
    <text evidence="7">Lacks conserved residue(s) required for the propagation of feature annotation.</text>
</comment>
<dbReference type="Pfam" id="PF08245">
    <property type="entry name" value="Mur_ligase_M"/>
    <property type="match status" value="1"/>
</dbReference>
<protein>
    <recommendedName>
        <fullName evidence="7">UDP-N-acetylmuramoyl-L-alanyl-D-glutamate--2,6-diaminopimelate ligase</fullName>
        <ecNumber evidence="7">6.3.2.13</ecNumber>
    </recommendedName>
    <alternativeName>
        <fullName evidence="7">Meso-A2pm-adding enzyme</fullName>
    </alternativeName>
    <alternativeName>
        <fullName evidence="7">Meso-diaminopimelate-adding enzyme</fullName>
    </alternativeName>
    <alternativeName>
        <fullName evidence="7">UDP-MurNAc-L-Ala-D-Glu:meso-diaminopimelate ligase</fullName>
    </alternativeName>
    <alternativeName>
        <fullName evidence="7">UDP-MurNAc-tripeptide synthetase</fullName>
    </alternativeName>
    <alternativeName>
        <fullName evidence="7">UDP-N-acetylmuramyl-tripeptide synthetase</fullName>
    </alternativeName>
</protein>
<evidence type="ECO:0000256" key="6">
    <source>
        <dbReference type="ARBA" id="ARBA00023316"/>
    </source>
</evidence>
<organism evidence="12 13">
    <name type="scientific">Pleionea mediterranea</name>
    <dbReference type="NCBI Taxonomy" id="523701"/>
    <lineage>
        <taxon>Bacteria</taxon>
        <taxon>Pseudomonadati</taxon>
        <taxon>Pseudomonadota</taxon>
        <taxon>Gammaproteobacteria</taxon>
        <taxon>Oceanospirillales</taxon>
        <taxon>Pleioneaceae</taxon>
        <taxon>Pleionea</taxon>
    </lineage>
</organism>
<dbReference type="NCBIfam" id="TIGR01085">
    <property type="entry name" value="murE"/>
    <property type="match status" value="1"/>
</dbReference>
<feature type="binding site" evidence="7">
    <location>
        <begin position="424"/>
        <end position="427"/>
    </location>
    <ligand>
        <name>meso-2,6-diaminopimelate</name>
        <dbReference type="ChEBI" id="CHEBI:57791"/>
    </ligand>
</feature>
<evidence type="ECO:0000313" key="12">
    <source>
        <dbReference type="EMBL" id="PWK47940.1"/>
    </source>
</evidence>
<evidence type="ECO:0000259" key="11">
    <source>
        <dbReference type="Pfam" id="PF08245"/>
    </source>
</evidence>
<keyword evidence="7" id="KW-0547">Nucleotide-binding</keyword>
<proteinExistence type="inferred from homology"/>
<keyword evidence="7" id="KW-0067">ATP-binding</keyword>
<comment type="similarity">
    <text evidence="1 7">Belongs to the MurCDEF family. MurE subfamily.</text>
</comment>
<dbReference type="InterPro" id="IPR013221">
    <property type="entry name" value="Mur_ligase_cen"/>
</dbReference>
<dbReference type="PANTHER" id="PTHR23135:SF4">
    <property type="entry name" value="UDP-N-ACETYLMURAMOYL-L-ALANYL-D-GLUTAMATE--2,6-DIAMINOPIMELATE LIGASE MURE HOMOLOG, CHLOROPLASTIC"/>
    <property type="match status" value="1"/>
</dbReference>
<accession>A0A316FJJ8</accession>
<feature type="domain" description="Mur ligase N-terminal catalytic" evidence="9">
    <location>
        <begin position="29"/>
        <end position="107"/>
    </location>
</feature>
<dbReference type="UniPathway" id="UPA00219"/>
<keyword evidence="7" id="KW-0460">Magnesium</keyword>
<evidence type="ECO:0000256" key="5">
    <source>
        <dbReference type="ARBA" id="ARBA00023306"/>
    </source>
</evidence>
<feature type="binding site" evidence="7">
    <location>
        <position position="475"/>
    </location>
    <ligand>
        <name>meso-2,6-diaminopimelate</name>
        <dbReference type="ChEBI" id="CHEBI:57791"/>
    </ligand>
</feature>
<dbReference type="Pfam" id="PF01225">
    <property type="entry name" value="Mur_ligase"/>
    <property type="match status" value="1"/>
</dbReference>
<dbReference type="InterPro" id="IPR035911">
    <property type="entry name" value="MurE/MurF_N"/>
</dbReference>
<dbReference type="GO" id="GO:0071555">
    <property type="term" value="P:cell wall organization"/>
    <property type="evidence" value="ECO:0007669"/>
    <property type="project" value="UniProtKB-KW"/>
</dbReference>
<feature type="binding site" evidence="7">
    <location>
        <position position="400"/>
    </location>
    <ligand>
        <name>meso-2,6-diaminopimelate</name>
        <dbReference type="ChEBI" id="CHEBI:57791"/>
    </ligand>
</feature>
<feature type="binding site" evidence="7">
    <location>
        <position position="200"/>
    </location>
    <ligand>
        <name>UDP-N-acetyl-alpha-D-muramoyl-L-alanyl-D-glutamate</name>
        <dbReference type="ChEBI" id="CHEBI:83900"/>
    </ligand>
</feature>
<feature type="modified residue" description="N6-carboxylysine" evidence="7">
    <location>
        <position position="232"/>
    </location>
</feature>
<feature type="binding site" evidence="7">
    <location>
        <position position="479"/>
    </location>
    <ligand>
        <name>meso-2,6-diaminopimelate</name>
        <dbReference type="ChEBI" id="CHEBI:57791"/>
    </ligand>
</feature>
<comment type="catalytic activity">
    <reaction evidence="7">
        <text>UDP-N-acetyl-alpha-D-muramoyl-L-alanyl-D-glutamate + meso-2,6-diaminopimelate + ATP = UDP-N-acetyl-alpha-D-muramoyl-L-alanyl-gamma-D-glutamyl-meso-2,6-diaminopimelate + ADP + phosphate + H(+)</text>
        <dbReference type="Rhea" id="RHEA:23676"/>
        <dbReference type="ChEBI" id="CHEBI:15378"/>
        <dbReference type="ChEBI" id="CHEBI:30616"/>
        <dbReference type="ChEBI" id="CHEBI:43474"/>
        <dbReference type="ChEBI" id="CHEBI:57791"/>
        <dbReference type="ChEBI" id="CHEBI:83900"/>
        <dbReference type="ChEBI" id="CHEBI:83905"/>
        <dbReference type="ChEBI" id="CHEBI:456216"/>
        <dbReference type="EC" id="6.3.2.13"/>
    </reaction>
</comment>
<dbReference type="HAMAP" id="MF_00208">
    <property type="entry name" value="MurE"/>
    <property type="match status" value="1"/>
</dbReference>
<feature type="binding site" evidence="7">
    <location>
        <position position="35"/>
    </location>
    <ligand>
        <name>UDP-N-acetyl-alpha-D-muramoyl-L-alanyl-D-glutamate</name>
        <dbReference type="ChEBI" id="CHEBI:83900"/>
    </ligand>
</feature>
<keyword evidence="13" id="KW-1185">Reference proteome</keyword>
<comment type="function">
    <text evidence="7">Catalyzes the addition of meso-diaminopimelic acid to the nucleotide precursor UDP-N-acetylmuramoyl-L-alanyl-D-glutamate (UMAG) in the biosynthesis of bacterial cell-wall peptidoglycan.</text>
</comment>
<gene>
    <name evidence="7" type="primary">murE</name>
    <name evidence="12" type="ORF">C8D97_110155</name>
</gene>
<dbReference type="Gene3D" id="3.90.190.20">
    <property type="entry name" value="Mur ligase, C-terminal domain"/>
    <property type="match status" value="1"/>
</dbReference>
<comment type="subcellular location">
    <subcellularLocation>
        <location evidence="7 8">Cytoplasm</location>
    </subcellularLocation>
</comment>
<keyword evidence="6 7" id="KW-0961">Cell wall biogenesis/degradation</keyword>
<dbReference type="SUPFAM" id="SSF63418">
    <property type="entry name" value="MurE/MurF N-terminal domain"/>
    <property type="match status" value="1"/>
</dbReference>
<keyword evidence="4 7" id="KW-0573">Peptidoglycan synthesis</keyword>
<sequence>MDRVFNFNAFEEHWPAAELVAGEKELNFNHLKIDSRALKPGDGFVACVGHKLDGRQFIDSAIEQGAKLILAEAAGFDRDKVSHISEQSVTLVLVEALNEHLSDIAALLYGNPSENILTIGVTGTNGKSSCVQMLAQALHLIDGCCWTMGTLGCGPFGAQIENENTTADPITIQRELNKAVSYGCANTAMEVSSHGLVQNRVASVKFDFAVFTNLTHEHLDYHKTMDAYGEAKRQLFLGESLKWAIINVDDKFGRKLKKDSGITASKIFLSLKEPTEGADLRQWIWVEDIRLTLKGIRANVFTPWGQGKIKVPLIGCFNLNNILSVVAVLGVKLQNADEVFKVVNQLTSVAGRMQLIRGDDKPLIIVDYAHTPDALEQALIATREHCNGKIVTVFGCGGDRDSAKRPLMARVAEKYSNAVIFTDDNPRTETPETIIDDMRAGLKNPDKVTYVSDRKQAIEQAVASVSPLDVVVIAGKGHEGYQIIGTTKHKLSDVNLAKDVLTGGRND</sequence>
<dbReference type="GO" id="GO:0005737">
    <property type="term" value="C:cytoplasm"/>
    <property type="evidence" value="ECO:0007669"/>
    <property type="project" value="UniProtKB-SubCell"/>
</dbReference>
<evidence type="ECO:0000313" key="13">
    <source>
        <dbReference type="Proteomes" id="UP000245790"/>
    </source>
</evidence>
<dbReference type="GO" id="GO:0000287">
    <property type="term" value="F:magnesium ion binding"/>
    <property type="evidence" value="ECO:0007669"/>
    <property type="project" value="UniProtKB-UniRule"/>
</dbReference>
<dbReference type="Gene3D" id="3.40.1190.10">
    <property type="entry name" value="Mur-like, catalytic domain"/>
    <property type="match status" value="1"/>
</dbReference>
<dbReference type="InterPro" id="IPR036615">
    <property type="entry name" value="Mur_ligase_C_dom_sf"/>
</dbReference>
<keyword evidence="2 7" id="KW-0132">Cell division</keyword>
<dbReference type="EC" id="6.3.2.13" evidence="7"/>
<dbReference type="EMBL" id="QGGU01000010">
    <property type="protein sequence ID" value="PWK47940.1"/>
    <property type="molecule type" value="Genomic_DNA"/>
</dbReference>
<dbReference type="SUPFAM" id="SSF53623">
    <property type="entry name" value="MurD-like peptide ligases, catalytic domain"/>
    <property type="match status" value="1"/>
</dbReference>
<evidence type="ECO:0000256" key="7">
    <source>
        <dbReference type="HAMAP-Rule" id="MF_00208"/>
    </source>
</evidence>